<keyword evidence="6 11" id="KW-1133">Transmembrane helix</keyword>
<dbReference type="EMBL" id="UYRT01079449">
    <property type="protein sequence ID" value="VDN20740.1"/>
    <property type="molecule type" value="Genomic_DNA"/>
</dbReference>
<gene>
    <name evidence="15" type="ORF">GPUH_LOCUS12603</name>
</gene>
<evidence type="ECO:0000256" key="3">
    <source>
        <dbReference type="ARBA" id="ARBA00007414"/>
    </source>
</evidence>
<dbReference type="GO" id="GO:0006506">
    <property type="term" value="P:GPI anchor biosynthetic process"/>
    <property type="evidence" value="ECO:0007669"/>
    <property type="project" value="UniProtKB-KW"/>
</dbReference>
<proteinExistence type="inferred from homology"/>
<evidence type="ECO:0000256" key="7">
    <source>
        <dbReference type="ARBA" id="ARBA00023034"/>
    </source>
</evidence>
<evidence type="ECO:0000256" key="9">
    <source>
        <dbReference type="ARBA" id="ARBA00023242"/>
    </source>
</evidence>
<dbReference type="GO" id="GO:0000139">
    <property type="term" value="C:Golgi membrane"/>
    <property type="evidence" value="ECO:0007669"/>
    <property type="project" value="UniProtKB-SubCell"/>
</dbReference>
<evidence type="ECO:0000256" key="10">
    <source>
        <dbReference type="SAM" id="MobiDB-lite"/>
    </source>
</evidence>
<evidence type="ECO:0000259" key="14">
    <source>
        <dbReference type="Pfam" id="PF25879"/>
    </source>
</evidence>
<feature type="domain" description="Cell growth-regulating nucleolar protein-like winged helix" evidence="14">
    <location>
        <begin position="365"/>
        <end position="429"/>
    </location>
</feature>
<keyword evidence="5 11" id="KW-0812">Transmembrane</keyword>
<reference evidence="15 16" key="2">
    <citation type="submission" date="2018-11" db="EMBL/GenBank/DDBJ databases">
        <authorList>
            <consortium name="Pathogen Informatics"/>
        </authorList>
    </citation>
    <scope>NUCLEOTIDE SEQUENCE [LARGE SCALE GENOMIC DNA]</scope>
</reference>
<dbReference type="InterPro" id="IPR014898">
    <property type="entry name" value="Znf_C2H2_LYAR"/>
</dbReference>
<feature type="compositionally biased region" description="Polar residues" evidence="10">
    <location>
        <begin position="311"/>
        <end position="322"/>
    </location>
</feature>
<evidence type="ECO:0000259" key="13">
    <source>
        <dbReference type="Pfam" id="PF10277"/>
    </source>
</evidence>
<evidence type="ECO:0000313" key="16">
    <source>
        <dbReference type="Proteomes" id="UP000271098"/>
    </source>
</evidence>
<comment type="subcellular location">
    <subcellularLocation>
        <location evidence="2">Golgi apparatus membrane</location>
        <topology evidence="2">Multi-pass membrane protein</topology>
    </subcellularLocation>
    <subcellularLocation>
        <location evidence="1">Nucleus</location>
    </subcellularLocation>
</comment>
<evidence type="ECO:0000313" key="15">
    <source>
        <dbReference type="EMBL" id="VDN20740.1"/>
    </source>
</evidence>
<dbReference type="InterPro" id="IPR058719">
    <property type="entry name" value="WHD_LYAR"/>
</dbReference>
<keyword evidence="9" id="KW-0539">Nucleus</keyword>
<evidence type="ECO:0000256" key="1">
    <source>
        <dbReference type="ARBA" id="ARBA00004123"/>
    </source>
</evidence>
<feature type="domain" description="CWH43-like N-terminal" evidence="13">
    <location>
        <begin position="14"/>
        <end position="183"/>
    </location>
</feature>
<dbReference type="InterPro" id="IPR019402">
    <property type="entry name" value="CWH43_N"/>
</dbReference>
<keyword evidence="16" id="KW-1185">Reference proteome</keyword>
<feature type="domain" description="Zinc finger C2H2 LYAR-type" evidence="12">
    <location>
        <begin position="198"/>
        <end position="225"/>
    </location>
</feature>
<feature type="transmembrane region" description="Helical" evidence="11">
    <location>
        <begin position="16"/>
        <end position="39"/>
    </location>
</feature>
<evidence type="ECO:0000256" key="2">
    <source>
        <dbReference type="ARBA" id="ARBA00004653"/>
    </source>
</evidence>
<dbReference type="InterPro" id="IPR039545">
    <property type="entry name" value="PGAP2"/>
</dbReference>
<comment type="similarity">
    <text evidence="3">Belongs to the PGAP2 family.</text>
</comment>
<dbReference type="GO" id="GO:0031981">
    <property type="term" value="C:nuclear lumen"/>
    <property type="evidence" value="ECO:0007669"/>
    <property type="project" value="UniProtKB-ARBA"/>
</dbReference>
<dbReference type="FunFam" id="1.10.10.2100:FF:000002">
    <property type="entry name" value="cell growth-regulating nucleolar protein-like"/>
    <property type="match status" value="1"/>
</dbReference>
<evidence type="ECO:0000256" key="8">
    <source>
        <dbReference type="ARBA" id="ARBA00023136"/>
    </source>
</evidence>
<evidence type="ECO:0000256" key="4">
    <source>
        <dbReference type="ARBA" id="ARBA00022502"/>
    </source>
</evidence>
<organism evidence="17">
    <name type="scientific">Gongylonema pulchrum</name>
    <dbReference type="NCBI Taxonomy" id="637853"/>
    <lineage>
        <taxon>Eukaryota</taxon>
        <taxon>Metazoa</taxon>
        <taxon>Ecdysozoa</taxon>
        <taxon>Nematoda</taxon>
        <taxon>Chromadorea</taxon>
        <taxon>Rhabditida</taxon>
        <taxon>Spirurina</taxon>
        <taxon>Spiruromorpha</taxon>
        <taxon>Spiruroidea</taxon>
        <taxon>Gongylonematidae</taxon>
        <taxon>Gongylonema</taxon>
    </lineage>
</organism>
<dbReference type="SUPFAM" id="SSF57667">
    <property type="entry name" value="beta-beta-alpha zinc fingers"/>
    <property type="match status" value="1"/>
</dbReference>
<dbReference type="OrthoDB" id="68581at2759"/>
<evidence type="ECO:0000313" key="17">
    <source>
        <dbReference type="WBParaSite" id="GPUH_0001261301-mRNA-1"/>
    </source>
</evidence>
<dbReference type="GO" id="GO:0005789">
    <property type="term" value="C:endoplasmic reticulum membrane"/>
    <property type="evidence" value="ECO:0007669"/>
    <property type="project" value="TreeGrafter"/>
</dbReference>
<dbReference type="AlphaFoldDB" id="A0A183DV58"/>
<protein>
    <submittedName>
        <fullName evidence="17">Zf-LYAR domain-containing protein</fullName>
    </submittedName>
</protein>
<keyword evidence="7" id="KW-0333">Golgi apparatus</keyword>
<feature type="compositionally biased region" description="Basic and acidic residues" evidence="10">
    <location>
        <begin position="323"/>
        <end position="357"/>
    </location>
</feature>
<evidence type="ECO:0000256" key="5">
    <source>
        <dbReference type="ARBA" id="ARBA00022692"/>
    </source>
</evidence>
<reference evidence="17" key="1">
    <citation type="submission" date="2016-06" db="UniProtKB">
        <authorList>
            <consortium name="WormBaseParasite"/>
        </authorList>
    </citation>
    <scope>IDENTIFICATION</scope>
</reference>
<dbReference type="Proteomes" id="UP000271098">
    <property type="component" value="Unassembled WGS sequence"/>
</dbReference>
<evidence type="ECO:0000256" key="11">
    <source>
        <dbReference type="SAM" id="Phobius"/>
    </source>
</evidence>
<dbReference type="InterPro" id="IPR036236">
    <property type="entry name" value="Znf_C2H2_sf"/>
</dbReference>
<feature type="region of interest" description="Disordered" evidence="10">
    <location>
        <begin position="311"/>
        <end position="361"/>
    </location>
</feature>
<sequence>MALVGDEELLVLPFRWFVYATASLPLTALFLCISLALALHFNEATSTHCEVVNYLPSISAAVASFSPERYIWRFFIALHSAPRLVAAFAFRNLLLTSPLRPLNDRIWFELGCHIACIINVAESFSLLLLTSISSTENYGTFNTIAVMHRVSFTAFAVCSVIYMFFATGLFHYSGKRRTSSLLLFLASKCFGFCRDATYSCLDCGQKFTLQTYKSHIKCLSENKKYGGSKYVEKENKGEVKQSRWVEQVERAIENVREPSLKKLLEQILGYANIPRKEAKFINFLQNSRNIRDRDICTRAWNCIAEEAKKMQNGTAVEQSNNRSEADNRCDVEVSSNAEEKLRSSAHKEEQNSEEKAEATTSNGVKKFKWKRAIKRKLEEAKDNEMKVKRLRSEVIKCFLETNGDSSNDVDLKAIFSDKLQKLGLQIHDKKDYRRPAPSLFALCIRQLVLQSSADDFHRLPQHLVNKVEDVQNFISKTIRLHKPYVSIDPSWICIKANGCPDWPATCARCCYELSPEDAFVFAAINGIASRVS</sequence>
<name>A0A183DV58_9BILA</name>
<dbReference type="Pfam" id="PF10277">
    <property type="entry name" value="Frag1"/>
    <property type="match status" value="1"/>
</dbReference>
<dbReference type="Pfam" id="PF25879">
    <property type="entry name" value="WHD_LYAR"/>
    <property type="match status" value="1"/>
</dbReference>
<dbReference type="Pfam" id="PF08790">
    <property type="entry name" value="zf-LYAR"/>
    <property type="match status" value="1"/>
</dbReference>
<dbReference type="Gene3D" id="1.10.10.2100">
    <property type="match status" value="1"/>
</dbReference>
<keyword evidence="8 11" id="KW-0472">Membrane</keyword>
<feature type="transmembrane region" description="Helical" evidence="11">
    <location>
        <begin position="152"/>
        <end position="172"/>
    </location>
</feature>
<evidence type="ECO:0000259" key="12">
    <source>
        <dbReference type="Pfam" id="PF08790"/>
    </source>
</evidence>
<dbReference type="PANTHER" id="PTHR12892">
    <property type="entry name" value="FGF RECEPTOR ACTIVATING PROTEIN 1"/>
    <property type="match status" value="1"/>
</dbReference>
<dbReference type="PANTHER" id="PTHR12892:SF11">
    <property type="entry name" value="POST-GPI ATTACHMENT TO PROTEINS FACTOR 2"/>
    <property type="match status" value="1"/>
</dbReference>
<dbReference type="WBParaSite" id="GPUH_0001261301-mRNA-1">
    <property type="protein sequence ID" value="GPUH_0001261301-mRNA-1"/>
    <property type="gene ID" value="GPUH_0001261301"/>
</dbReference>
<accession>A0A183DV58</accession>
<keyword evidence="4" id="KW-0337">GPI-anchor biosynthesis</keyword>
<evidence type="ECO:0000256" key="6">
    <source>
        <dbReference type="ARBA" id="ARBA00022989"/>
    </source>
</evidence>